<keyword evidence="4" id="KW-1185">Reference proteome</keyword>
<feature type="compositionally biased region" description="Polar residues" evidence="1">
    <location>
        <begin position="105"/>
        <end position="115"/>
    </location>
</feature>
<evidence type="ECO:0000256" key="1">
    <source>
        <dbReference type="SAM" id="MobiDB-lite"/>
    </source>
</evidence>
<proteinExistence type="predicted"/>
<dbReference type="InterPro" id="IPR057965">
    <property type="entry name" value="STEEP1_dom"/>
</dbReference>
<dbReference type="OrthoDB" id="418131at2759"/>
<gene>
    <name evidence="3" type="ORF">N7468_007155</name>
</gene>
<evidence type="ECO:0000313" key="3">
    <source>
        <dbReference type="EMBL" id="KAJ5225930.1"/>
    </source>
</evidence>
<evidence type="ECO:0000313" key="4">
    <source>
        <dbReference type="Proteomes" id="UP001150941"/>
    </source>
</evidence>
<reference evidence="3" key="1">
    <citation type="submission" date="2022-11" db="EMBL/GenBank/DDBJ databases">
        <authorList>
            <person name="Petersen C."/>
        </authorList>
    </citation>
    <scope>NUCLEOTIDE SEQUENCE</scope>
    <source>
        <strain evidence="3">IBT 19713</strain>
    </source>
</reference>
<dbReference type="Proteomes" id="UP001150941">
    <property type="component" value="Unassembled WGS sequence"/>
</dbReference>
<dbReference type="EMBL" id="JAPQKS010000005">
    <property type="protein sequence ID" value="KAJ5225930.1"/>
    <property type="molecule type" value="Genomic_DNA"/>
</dbReference>
<feature type="domain" description="STEEP1" evidence="2">
    <location>
        <begin position="84"/>
        <end position="202"/>
    </location>
</feature>
<reference evidence="3" key="2">
    <citation type="journal article" date="2023" name="IMA Fungus">
        <title>Comparative genomic study of the Penicillium genus elucidates a diverse pangenome and 15 lateral gene transfer events.</title>
        <authorList>
            <person name="Petersen C."/>
            <person name="Sorensen T."/>
            <person name="Nielsen M.R."/>
            <person name="Sondergaard T.E."/>
            <person name="Sorensen J.L."/>
            <person name="Fitzpatrick D.A."/>
            <person name="Frisvad J.C."/>
            <person name="Nielsen K.L."/>
        </authorList>
    </citation>
    <scope>NUCLEOTIDE SEQUENCE</scope>
    <source>
        <strain evidence="3">IBT 19713</strain>
    </source>
</reference>
<feature type="region of interest" description="Disordered" evidence="1">
    <location>
        <begin position="96"/>
        <end position="116"/>
    </location>
</feature>
<sequence>MLAIAFSLRQSVFALNPPQNLKSAVAPASVLKLSHLRSELRTDRNGFRSNPPANPHPALRILQPPPTSNNTRHLHPPRRGGEAKDQAIILPLELHTDLDEDPENTESTSEANSASKAKHATLLLATTIPDRRATLIRREDGIEKRILLRCGRCRVVVGYYLDRVHWSTTGTGRASTDAVEGEREDVRPPAVYLLPGSLLETEKLGVEGATAVGRWNGGVGAHNLEETHYMSNWSLSLGLKCTLQLGGRAINGASTNFYARNMRRV</sequence>
<dbReference type="RefSeq" id="XP_058329341.1">
    <property type="nucleotide sequence ID" value="XM_058476451.1"/>
</dbReference>
<protein>
    <recommendedName>
        <fullName evidence="2">STEEP1 domain-containing protein</fullName>
    </recommendedName>
</protein>
<dbReference type="Pfam" id="PF25809">
    <property type="entry name" value="STEEP1"/>
    <property type="match status" value="1"/>
</dbReference>
<name>A0A9W9NTK8_9EURO</name>
<comment type="caution">
    <text evidence="3">The sequence shown here is derived from an EMBL/GenBank/DDBJ whole genome shotgun (WGS) entry which is preliminary data.</text>
</comment>
<organism evidence="3 4">
    <name type="scientific">Penicillium chermesinum</name>
    <dbReference type="NCBI Taxonomy" id="63820"/>
    <lineage>
        <taxon>Eukaryota</taxon>
        <taxon>Fungi</taxon>
        <taxon>Dikarya</taxon>
        <taxon>Ascomycota</taxon>
        <taxon>Pezizomycotina</taxon>
        <taxon>Eurotiomycetes</taxon>
        <taxon>Eurotiomycetidae</taxon>
        <taxon>Eurotiales</taxon>
        <taxon>Aspergillaceae</taxon>
        <taxon>Penicillium</taxon>
    </lineage>
</organism>
<accession>A0A9W9NTK8</accession>
<feature type="region of interest" description="Disordered" evidence="1">
    <location>
        <begin position="41"/>
        <end position="84"/>
    </location>
</feature>
<evidence type="ECO:0000259" key="2">
    <source>
        <dbReference type="Pfam" id="PF25809"/>
    </source>
</evidence>
<dbReference type="GeneID" id="83203754"/>
<dbReference type="AlphaFoldDB" id="A0A9W9NTK8"/>